<dbReference type="EMBL" id="JAEAOA010000085">
    <property type="protein sequence ID" value="KAK3605068.1"/>
    <property type="molecule type" value="Genomic_DNA"/>
</dbReference>
<reference evidence="3" key="1">
    <citation type="journal article" date="2021" name="Genome Biol. Evol.">
        <title>A High-Quality Reference Genome for a Parasitic Bivalve with Doubly Uniparental Inheritance (Bivalvia: Unionida).</title>
        <authorList>
            <person name="Smith C.H."/>
        </authorList>
    </citation>
    <scope>NUCLEOTIDE SEQUENCE</scope>
    <source>
        <strain evidence="3">CHS0354</strain>
    </source>
</reference>
<feature type="transmembrane region" description="Helical" evidence="1">
    <location>
        <begin position="242"/>
        <end position="261"/>
    </location>
</feature>
<evidence type="ECO:0008006" key="5">
    <source>
        <dbReference type="Google" id="ProtNLM"/>
    </source>
</evidence>
<keyword evidence="1" id="KW-0472">Membrane</keyword>
<keyword evidence="2" id="KW-0732">Signal</keyword>
<dbReference type="Proteomes" id="UP001195483">
    <property type="component" value="Unassembled WGS sequence"/>
</dbReference>
<reference evidence="3" key="2">
    <citation type="journal article" date="2021" name="Genome Biol. Evol.">
        <title>Developing a high-quality reference genome for a parasitic bivalve with doubly uniparental inheritance (Bivalvia: Unionida).</title>
        <authorList>
            <person name="Smith C.H."/>
        </authorList>
    </citation>
    <scope>NUCLEOTIDE SEQUENCE</scope>
    <source>
        <strain evidence="3">CHS0354</strain>
        <tissue evidence="3">Mantle</tissue>
    </source>
</reference>
<feature type="transmembrane region" description="Helical" evidence="1">
    <location>
        <begin position="201"/>
        <end position="222"/>
    </location>
</feature>
<name>A0AAE0W7K6_9BIVA</name>
<gene>
    <name evidence="3" type="ORF">CHS0354_000734</name>
</gene>
<feature type="signal peptide" evidence="2">
    <location>
        <begin position="1"/>
        <end position="20"/>
    </location>
</feature>
<reference evidence="3" key="3">
    <citation type="submission" date="2023-05" db="EMBL/GenBank/DDBJ databases">
        <authorList>
            <person name="Smith C.H."/>
        </authorList>
    </citation>
    <scope>NUCLEOTIDE SEQUENCE</scope>
    <source>
        <strain evidence="3">CHS0354</strain>
        <tissue evidence="3">Mantle</tissue>
    </source>
</reference>
<evidence type="ECO:0000256" key="1">
    <source>
        <dbReference type="SAM" id="Phobius"/>
    </source>
</evidence>
<evidence type="ECO:0000313" key="4">
    <source>
        <dbReference type="Proteomes" id="UP001195483"/>
    </source>
</evidence>
<comment type="caution">
    <text evidence="3">The sequence shown here is derived from an EMBL/GenBank/DDBJ whole genome shotgun (WGS) entry which is preliminary data.</text>
</comment>
<evidence type="ECO:0000256" key="2">
    <source>
        <dbReference type="SAM" id="SignalP"/>
    </source>
</evidence>
<feature type="chain" id="PRO_5041987302" description="Outer membrane protein beta-barrel domain-containing protein" evidence="2">
    <location>
        <begin position="21"/>
        <end position="473"/>
    </location>
</feature>
<protein>
    <recommendedName>
        <fullName evidence="5">Outer membrane protein beta-barrel domain-containing protein</fullName>
    </recommendedName>
</protein>
<accession>A0AAE0W7K6</accession>
<evidence type="ECO:0000313" key="3">
    <source>
        <dbReference type="EMBL" id="KAK3605068.1"/>
    </source>
</evidence>
<keyword evidence="4" id="KW-1185">Reference proteome</keyword>
<proteinExistence type="predicted"/>
<keyword evidence="1" id="KW-1133">Transmembrane helix</keyword>
<organism evidence="3 4">
    <name type="scientific">Potamilus streckersoni</name>
    <dbReference type="NCBI Taxonomy" id="2493646"/>
    <lineage>
        <taxon>Eukaryota</taxon>
        <taxon>Metazoa</taxon>
        <taxon>Spiralia</taxon>
        <taxon>Lophotrochozoa</taxon>
        <taxon>Mollusca</taxon>
        <taxon>Bivalvia</taxon>
        <taxon>Autobranchia</taxon>
        <taxon>Heteroconchia</taxon>
        <taxon>Palaeoheterodonta</taxon>
        <taxon>Unionida</taxon>
        <taxon>Unionoidea</taxon>
        <taxon>Unionidae</taxon>
        <taxon>Ambleminae</taxon>
        <taxon>Lampsilini</taxon>
        <taxon>Potamilus</taxon>
    </lineage>
</organism>
<sequence>MIRCLIVAVCGLFYLNTAISQNVIEEKNEANIKEPKVETLIWGVQTGFLGVWGYNELHLIERFALRSEFGFEMGFGFGGGSYNRYDYFNASPSVTAEPRWYYFLNPEPFLSKNSGSFLALKVSIIPPFGYIGVSSEGRDLLTNEKYNYTGYQFVISNMMFRFIPKWGIRKTWWKHFTLEFAHSSPPTIKIEKQMLKNQTRFLLLVLLFLGSTFGKPLFAQMYNPLSPDYKEAIETQQRLRGYIFFVPVIAILLIFSPFPIIDMDEVPKKLTLRLKSDAGVAGSSAQMTPLAYELASDIMTLENSFAGLINIDTELGIDERHYFGLGFGFLFDRYFSFDLSYKYAFAHKIPIFNNTGYFNLLGGGFVGYGFSLLAGNSQSGSVKQQDLTERSFAVIKDHLHTVRMGIGLEAMFNIKKGCSIYLALKGMFAPYSIRNAEIEMADTKEIIPIRKANGFMAQWYIGLGLAFDLVLRR</sequence>
<keyword evidence="1" id="KW-0812">Transmembrane</keyword>
<dbReference type="AlphaFoldDB" id="A0AAE0W7K6"/>